<accession>A0A1G8BWN8</accession>
<dbReference type="RefSeq" id="WP_074752947.1">
    <property type="nucleotide sequence ID" value="NZ_FNCO01000006.1"/>
</dbReference>
<sequence length="74" mass="8478">MLSKREQDPETAVHFRSDRVSRVNGLYFFSTRENTLEGPFFSKEDAARETEAYIRRMQGARPSQAEHPSSSLNG</sequence>
<dbReference type="InterPro" id="IPR045630">
    <property type="entry name" value="DUF6316"/>
</dbReference>
<feature type="domain" description="DUF6316" evidence="1">
    <location>
        <begin position="5"/>
        <end position="58"/>
    </location>
</feature>
<evidence type="ECO:0000259" key="1">
    <source>
        <dbReference type="Pfam" id="PF19837"/>
    </source>
</evidence>
<evidence type="ECO:0000313" key="3">
    <source>
        <dbReference type="Proteomes" id="UP000182894"/>
    </source>
</evidence>
<proteinExistence type="predicted"/>
<protein>
    <recommendedName>
        <fullName evidence="1">DUF6316 domain-containing protein</fullName>
    </recommendedName>
</protein>
<dbReference type="AlphaFoldDB" id="A0A1G8BWN8"/>
<reference evidence="3" key="1">
    <citation type="submission" date="2016-10" db="EMBL/GenBank/DDBJ databases">
        <authorList>
            <person name="Varghese N."/>
            <person name="Submissions S."/>
        </authorList>
    </citation>
    <scope>NUCLEOTIDE SEQUENCE [LARGE SCALE GENOMIC DNA]</scope>
    <source>
        <strain evidence="3">ATCC 700689</strain>
    </source>
</reference>
<dbReference type="Pfam" id="PF19837">
    <property type="entry name" value="DUF6316"/>
    <property type="match status" value="1"/>
</dbReference>
<dbReference type="EMBL" id="FNCO01000006">
    <property type="protein sequence ID" value="SDH37479.1"/>
    <property type="molecule type" value="Genomic_DNA"/>
</dbReference>
<organism evidence="2 3">
    <name type="scientific">Pseudomonas abietaniphila</name>
    <dbReference type="NCBI Taxonomy" id="89065"/>
    <lineage>
        <taxon>Bacteria</taxon>
        <taxon>Pseudomonadati</taxon>
        <taxon>Pseudomonadota</taxon>
        <taxon>Gammaproteobacteria</taxon>
        <taxon>Pseudomonadales</taxon>
        <taxon>Pseudomonadaceae</taxon>
        <taxon>Pseudomonas</taxon>
    </lineage>
</organism>
<gene>
    <name evidence="2" type="ORF">SAMN05216605_10684</name>
</gene>
<dbReference type="Proteomes" id="UP000182894">
    <property type="component" value="Unassembled WGS sequence"/>
</dbReference>
<evidence type="ECO:0000313" key="2">
    <source>
        <dbReference type="EMBL" id="SDH37479.1"/>
    </source>
</evidence>
<keyword evidence="3" id="KW-1185">Reference proteome</keyword>
<name>A0A1G8BWN8_9PSED</name>
<dbReference type="OrthoDB" id="7017872at2"/>